<protein>
    <submittedName>
        <fullName evidence="2">50S ribosomal protein L28</fullName>
    </submittedName>
</protein>
<reference evidence="2" key="1">
    <citation type="submission" date="2017-02" db="UniProtKB">
        <authorList>
            <consortium name="WormBaseParasite"/>
        </authorList>
    </citation>
    <scope>IDENTIFICATION</scope>
</reference>
<accession>A0A0M3IPB6</accession>
<dbReference type="Proteomes" id="UP000036681">
    <property type="component" value="Unplaced"/>
</dbReference>
<proteinExistence type="predicted"/>
<dbReference type="WBParaSite" id="ALUE_0002059401-mRNA-1">
    <property type="protein sequence ID" value="ALUE_0002059401-mRNA-1"/>
    <property type="gene ID" value="ALUE_0002059401"/>
</dbReference>
<evidence type="ECO:0000313" key="1">
    <source>
        <dbReference type="Proteomes" id="UP000036681"/>
    </source>
</evidence>
<sequence>MLSKSLCVDRSSKNVVLTPIVGKIRSAAPRK</sequence>
<dbReference type="AlphaFoldDB" id="A0A0M3IPB6"/>
<evidence type="ECO:0000313" key="2">
    <source>
        <dbReference type="WBParaSite" id="ALUE_0002059401-mRNA-1"/>
    </source>
</evidence>
<name>A0A0M3IPB6_ASCLU</name>
<organism evidence="1 2">
    <name type="scientific">Ascaris lumbricoides</name>
    <name type="common">Giant roundworm</name>
    <dbReference type="NCBI Taxonomy" id="6252"/>
    <lineage>
        <taxon>Eukaryota</taxon>
        <taxon>Metazoa</taxon>
        <taxon>Ecdysozoa</taxon>
        <taxon>Nematoda</taxon>
        <taxon>Chromadorea</taxon>
        <taxon>Rhabditida</taxon>
        <taxon>Spirurina</taxon>
        <taxon>Ascaridomorpha</taxon>
        <taxon>Ascaridoidea</taxon>
        <taxon>Ascarididae</taxon>
        <taxon>Ascaris</taxon>
    </lineage>
</organism>
<keyword evidence="1" id="KW-1185">Reference proteome</keyword>